<dbReference type="Gene3D" id="3.40.50.300">
    <property type="entry name" value="P-loop containing nucleotide triphosphate hydrolases"/>
    <property type="match status" value="1"/>
</dbReference>
<protein>
    <submittedName>
        <fullName evidence="2">Uncharacterized protein</fullName>
    </submittedName>
</protein>
<dbReference type="EMBL" id="POUK01000006">
    <property type="protein sequence ID" value="PNF75418.1"/>
    <property type="molecule type" value="Genomic_DNA"/>
</dbReference>
<gene>
    <name evidence="2" type="ORF">CXK95_15320</name>
</gene>
<accession>A0A8E2U2T2</accession>
<keyword evidence="1" id="KW-0472">Membrane</keyword>
<proteinExistence type="predicted"/>
<reference evidence="2 3" key="1">
    <citation type="submission" date="2018-01" db="EMBL/GenBank/DDBJ databases">
        <title>Denitrification phenotypes of diverse strains of Pseudomonas stutzeri.</title>
        <authorList>
            <person name="Milligan D.A."/>
            <person name="Bergaust L."/>
            <person name="Bakken L.R."/>
            <person name="Frostegard A."/>
        </authorList>
    </citation>
    <scope>NUCLEOTIDE SEQUENCE [LARGE SCALE GENOMIC DNA]</scope>
    <source>
        <strain evidence="2 3">DSM 50238</strain>
    </source>
</reference>
<sequence>MTSTAENFSRLYSDVSQSIANAMADIAELKVDHKDGQQQLSNMMLRLRGIQEGFDQELEFLEEHAEWDRFTMAFFGETNAGKSTIIESLRILFKEESRRKLLEENDQNLASFECALLEHIERVRAGLNKVYAEHAAEIASIRESTRQLSAIVQDEAEARLKIAREDMSARVRRMLALAAAAGLAAGAGAYAIFSMLIGG</sequence>
<evidence type="ECO:0000256" key="1">
    <source>
        <dbReference type="SAM" id="Phobius"/>
    </source>
</evidence>
<keyword evidence="1" id="KW-1133">Transmembrane helix</keyword>
<dbReference type="RefSeq" id="WP_003298470.1">
    <property type="nucleotide sequence ID" value="NZ_CP065721.1"/>
</dbReference>
<evidence type="ECO:0000313" key="3">
    <source>
        <dbReference type="Proteomes" id="UP000235881"/>
    </source>
</evidence>
<keyword evidence="1" id="KW-0812">Transmembrane</keyword>
<keyword evidence="3" id="KW-1185">Reference proteome</keyword>
<evidence type="ECO:0000313" key="2">
    <source>
        <dbReference type="EMBL" id="PNF75418.1"/>
    </source>
</evidence>
<feature type="transmembrane region" description="Helical" evidence="1">
    <location>
        <begin position="174"/>
        <end position="197"/>
    </location>
</feature>
<name>A0A8E2U2T2_9GAMM</name>
<dbReference type="InterPro" id="IPR027417">
    <property type="entry name" value="P-loop_NTPase"/>
</dbReference>
<comment type="caution">
    <text evidence="2">The sequence shown here is derived from an EMBL/GenBank/DDBJ whole genome shotgun (WGS) entry which is preliminary data.</text>
</comment>
<dbReference type="AlphaFoldDB" id="A0A8E2U2T2"/>
<dbReference type="Proteomes" id="UP000235881">
    <property type="component" value="Unassembled WGS sequence"/>
</dbReference>
<organism evidence="2 3">
    <name type="scientific">Stutzerimonas degradans</name>
    <dbReference type="NCBI Taxonomy" id="2968968"/>
    <lineage>
        <taxon>Bacteria</taxon>
        <taxon>Pseudomonadati</taxon>
        <taxon>Pseudomonadota</taxon>
        <taxon>Gammaproteobacteria</taxon>
        <taxon>Pseudomonadales</taxon>
        <taxon>Pseudomonadaceae</taxon>
        <taxon>Stutzerimonas</taxon>
    </lineage>
</organism>